<dbReference type="EMBL" id="CTEE01000002">
    <property type="protein sequence ID" value="CQD23947.1"/>
    <property type="molecule type" value="Genomic_DNA"/>
</dbReference>
<evidence type="ECO:0000313" key="4">
    <source>
        <dbReference type="EMBL" id="CQD23947.1"/>
    </source>
</evidence>
<gene>
    <name evidence="4" type="ORF">BN1232_05959</name>
</gene>
<evidence type="ECO:0000256" key="1">
    <source>
        <dbReference type="SAM" id="MobiDB-lite"/>
    </source>
</evidence>
<evidence type="ECO:0000313" key="5">
    <source>
        <dbReference type="Proteomes" id="UP000199251"/>
    </source>
</evidence>
<dbReference type="Pfam" id="PF12172">
    <property type="entry name" value="zf-ChsH2"/>
    <property type="match status" value="1"/>
</dbReference>
<name>A0A0E4CRA5_MYCLN</name>
<reference evidence="4 5" key="1">
    <citation type="submission" date="2015-03" db="EMBL/GenBank/DDBJ databases">
        <authorList>
            <person name="Urmite Genomes"/>
        </authorList>
    </citation>
    <scope>NUCLEOTIDE SEQUENCE [LARGE SCALE GENOMIC DNA]</scope>
    <source>
        <strain evidence="4 5">CSUR P1491</strain>
    </source>
</reference>
<dbReference type="OrthoDB" id="8771453at2"/>
<accession>A0A0E4CRA5</accession>
<evidence type="ECO:0000259" key="2">
    <source>
        <dbReference type="Pfam" id="PF01796"/>
    </source>
</evidence>
<dbReference type="Pfam" id="PF01796">
    <property type="entry name" value="OB_ChsH2_C"/>
    <property type="match status" value="1"/>
</dbReference>
<dbReference type="Proteomes" id="UP000199251">
    <property type="component" value="Unassembled WGS sequence"/>
</dbReference>
<dbReference type="InterPro" id="IPR052513">
    <property type="entry name" value="Thioester_dehydratase-like"/>
</dbReference>
<dbReference type="InterPro" id="IPR002878">
    <property type="entry name" value="ChsH2_C"/>
</dbReference>
<dbReference type="RefSeq" id="WP_090609771.1">
    <property type="nucleotide sequence ID" value="NZ_CTEE01000002.1"/>
</dbReference>
<dbReference type="PANTHER" id="PTHR34075">
    <property type="entry name" value="BLR3430 PROTEIN"/>
    <property type="match status" value="1"/>
</dbReference>
<dbReference type="SUPFAM" id="SSF53901">
    <property type="entry name" value="Thiolase-like"/>
    <property type="match status" value="1"/>
</dbReference>
<feature type="domain" description="ChsH2 rubredoxin-like zinc ribbon" evidence="3">
    <location>
        <begin position="353"/>
        <end position="377"/>
    </location>
</feature>
<dbReference type="Gene3D" id="3.40.47.10">
    <property type="match status" value="1"/>
</dbReference>
<evidence type="ECO:0008006" key="6">
    <source>
        <dbReference type="Google" id="ProtNLM"/>
    </source>
</evidence>
<sequence>MSALGDARRGIVSYGAYVPYHRLDRGAIRATLGQGGGKGSRTVAAYDEDSTSMGVEAARKALWGAPLPESLYFATTAPAYADKTNATAIHAALGNGRDGFATDMGASVRGASGALRAAAATGGIAVLSDIRTGRPGSADESAGGDGAIAVVFGTGEHVVAEILAQASVSAEFLDRWRVPGEAYSRVWEERFGAHVYAPLINDAISQALKSAQVDAPTHVIVSSPHARAARVALGAFPADARADGLEAQMGYAGAAHAGMVLADVLDRAVAGDTILLVVAADGVDATVLQVTDAISRRPAGCGVREQLAVSRAVSYADFLTWRGFLEREPPRRPDPERPAGPPAARSQRWKFAFEGTRCQACSTVHVPPQRVCVHCGAVDRAEPVVLADTQATVATFTVDKLAFSLAPPVVDAVIDFDGGGRYSCQLADADPDTVAIGDRVEMTFRRLYTAGGVHDYFWKARPVRKGQ</sequence>
<dbReference type="PANTHER" id="PTHR34075:SF5">
    <property type="entry name" value="BLR3430 PROTEIN"/>
    <property type="match status" value="1"/>
</dbReference>
<dbReference type="InterPro" id="IPR016039">
    <property type="entry name" value="Thiolase-like"/>
</dbReference>
<evidence type="ECO:0000259" key="3">
    <source>
        <dbReference type="Pfam" id="PF12172"/>
    </source>
</evidence>
<feature type="compositionally biased region" description="Basic and acidic residues" evidence="1">
    <location>
        <begin position="326"/>
        <end position="337"/>
    </location>
</feature>
<feature type="domain" description="ChsH2 C-terminal OB-fold" evidence="2">
    <location>
        <begin position="387"/>
        <end position="445"/>
    </location>
</feature>
<proteinExistence type="predicted"/>
<feature type="region of interest" description="Disordered" evidence="1">
    <location>
        <begin position="326"/>
        <end position="346"/>
    </location>
</feature>
<organism evidence="4 5">
    <name type="scientific">Mycobacterium lentiflavum</name>
    <dbReference type="NCBI Taxonomy" id="141349"/>
    <lineage>
        <taxon>Bacteria</taxon>
        <taxon>Bacillati</taxon>
        <taxon>Actinomycetota</taxon>
        <taxon>Actinomycetes</taxon>
        <taxon>Mycobacteriales</taxon>
        <taxon>Mycobacteriaceae</taxon>
        <taxon>Mycobacterium</taxon>
        <taxon>Mycobacterium simiae complex</taxon>
    </lineage>
</organism>
<dbReference type="AlphaFoldDB" id="A0A0E4CRA5"/>
<dbReference type="InterPro" id="IPR012340">
    <property type="entry name" value="NA-bd_OB-fold"/>
</dbReference>
<dbReference type="STRING" id="141349.BN1232_05959"/>
<dbReference type="SUPFAM" id="SSF50249">
    <property type="entry name" value="Nucleic acid-binding proteins"/>
    <property type="match status" value="1"/>
</dbReference>
<protein>
    <recommendedName>
        <fullName evidence="6">Hydroxymethylglutaryl-CoA synthase</fullName>
    </recommendedName>
</protein>
<dbReference type="InterPro" id="IPR022002">
    <property type="entry name" value="ChsH2_Znr"/>
</dbReference>
<dbReference type="GO" id="GO:0016746">
    <property type="term" value="F:acyltransferase activity"/>
    <property type="evidence" value="ECO:0007669"/>
    <property type="project" value="InterPro"/>
</dbReference>